<keyword evidence="4" id="KW-0788">Thiol protease</keyword>
<name>A0A6P4FH67_DRORH</name>
<dbReference type="PANTHER" id="PTHR46468">
    <property type="entry name" value="SENTRIN-SPECIFIC PROTEASE 8"/>
    <property type="match status" value="1"/>
</dbReference>
<gene>
    <name evidence="9" type="primary">LOC108051147</name>
    <name evidence="7" type="synonym">108051147</name>
</gene>
<evidence type="ECO:0000256" key="1">
    <source>
        <dbReference type="ARBA" id="ARBA00005234"/>
    </source>
</evidence>
<dbReference type="InterPro" id="IPR044613">
    <property type="entry name" value="Nep1/2-like"/>
</dbReference>
<evidence type="ECO:0000256" key="5">
    <source>
        <dbReference type="SAM" id="MobiDB-lite"/>
    </source>
</evidence>
<reference evidence="9" key="2">
    <citation type="submission" date="2025-04" db="UniProtKB">
        <authorList>
            <consortium name="RefSeq"/>
        </authorList>
    </citation>
    <scope>IDENTIFICATION</scope>
</reference>
<dbReference type="SUPFAM" id="SSF54001">
    <property type="entry name" value="Cysteine proteinases"/>
    <property type="match status" value="1"/>
</dbReference>
<dbReference type="InterPro" id="IPR003653">
    <property type="entry name" value="Peptidase_C48_C"/>
</dbReference>
<evidence type="ECO:0000256" key="3">
    <source>
        <dbReference type="ARBA" id="ARBA00022801"/>
    </source>
</evidence>
<dbReference type="Pfam" id="PF02902">
    <property type="entry name" value="Peptidase_C48"/>
    <property type="match status" value="1"/>
</dbReference>
<accession>A0A6P4FH67</accession>
<comment type="similarity">
    <text evidence="1">Belongs to the peptidase C48 family.</text>
</comment>
<feature type="domain" description="Ubiquitin-like protease family profile" evidence="6">
    <location>
        <begin position="86"/>
        <end position="293"/>
    </location>
</feature>
<dbReference type="GeneID" id="108051147"/>
<dbReference type="PANTHER" id="PTHR46468:SF1">
    <property type="entry name" value="SENTRIN-SPECIFIC PROTEASE 8"/>
    <property type="match status" value="1"/>
</dbReference>
<reference evidence="8" key="1">
    <citation type="journal article" date="2021" name="Elife">
        <title>Highly contiguous assemblies of 101 drosophilid genomes.</title>
        <authorList>
            <person name="Kim B.Y."/>
            <person name="Wang J.R."/>
            <person name="Miller D.E."/>
            <person name="Barmina O."/>
            <person name="Delaney E."/>
            <person name="Thompson A."/>
            <person name="Comeault A.A."/>
            <person name="Peede D."/>
            <person name="D'Agostino E.R."/>
            <person name="Pelaez J."/>
            <person name="Aguilar J.M."/>
            <person name="Haji D."/>
            <person name="Matsunaga T."/>
            <person name="Armstrong E.E."/>
            <person name="Zych M."/>
            <person name="Ogawa Y."/>
            <person name="Stamenkovic-Radak M."/>
            <person name="Jelic M."/>
            <person name="Veselinovic M.S."/>
            <person name="Tanaskovic M."/>
            <person name="Eric P."/>
            <person name="Gao J.J."/>
            <person name="Katoh T.K."/>
            <person name="Toda M.J."/>
            <person name="Watabe H."/>
            <person name="Watada M."/>
            <person name="Davis J.S."/>
            <person name="Moyle L.C."/>
            <person name="Manoli G."/>
            <person name="Bertolini E."/>
            <person name="Kostal V."/>
            <person name="Hawley R.S."/>
            <person name="Takahashi A."/>
            <person name="Jones C.D."/>
            <person name="Price D.K."/>
            <person name="Whiteman N."/>
            <person name="Kopp A."/>
            <person name="Matute D.R."/>
            <person name="Petrov D.A."/>
        </authorList>
    </citation>
    <scope>NUCLEOTIDE SEQUENCE [LARGE SCALE GENOMIC DNA]</scope>
</reference>
<reference evidence="7" key="3">
    <citation type="submission" date="2025-05" db="UniProtKB">
        <authorList>
            <consortium name="EnsemblMetazoa"/>
        </authorList>
    </citation>
    <scope>IDENTIFICATION</scope>
</reference>
<sequence>MPLPKKMMKTKNPSKLQVEQPQAKKPKVKKPKVKTKTKVKVKVKVKGKGKVGGSGSSTSLAERGSGDGPTQVAAQPSLVALHFMDISLRHSDVQLLQSAHEGVNERLVAFHYAHLQHRRYRSEPDLHFLNPALVARLRHMDMRQLWTLVRDRRLHEKQFILLPLATHPRAHGHWSLLVVSRPDGKFYHFDSLDNCHSLLASSVSETLRAPLEAWKFVLVTGRCLQQQRLSGNKDPTSGIHLMCMTEHVADYVSRCGYASSSLLIAWEQISAMRAHLLELILSLGGILPPKRSH</sequence>
<keyword evidence="8" id="KW-1185">Reference proteome</keyword>
<organism evidence="9">
    <name type="scientific">Drosophila rhopaloa</name>
    <name type="common">Fruit fly</name>
    <dbReference type="NCBI Taxonomy" id="1041015"/>
    <lineage>
        <taxon>Eukaryota</taxon>
        <taxon>Metazoa</taxon>
        <taxon>Ecdysozoa</taxon>
        <taxon>Arthropoda</taxon>
        <taxon>Hexapoda</taxon>
        <taxon>Insecta</taxon>
        <taxon>Pterygota</taxon>
        <taxon>Neoptera</taxon>
        <taxon>Endopterygota</taxon>
        <taxon>Diptera</taxon>
        <taxon>Brachycera</taxon>
        <taxon>Muscomorpha</taxon>
        <taxon>Ephydroidea</taxon>
        <taxon>Drosophilidae</taxon>
        <taxon>Drosophila</taxon>
        <taxon>Sophophora</taxon>
    </lineage>
</organism>
<evidence type="ECO:0000313" key="8">
    <source>
        <dbReference type="Proteomes" id="UP001652680"/>
    </source>
</evidence>
<dbReference type="InterPro" id="IPR038765">
    <property type="entry name" value="Papain-like_cys_pep_sf"/>
</dbReference>
<keyword evidence="2 9" id="KW-0645">Protease</keyword>
<dbReference type="OrthoDB" id="5065855at2759"/>
<evidence type="ECO:0000256" key="2">
    <source>
        <dbReference type="ARBA" id="ARBA00022670"/>
    </source>
</evidence>
<dbReference type="Gene3D" id="3.40.395.10">
    <property type="entry name" value="Adenoviral Proteinase, Chain A"/>
    <property type="match status" value="1"/>
</dbReference>
<protein>
    <submittedName>
        <fullName evidence="9">Sentrin-specific protease 8</fullName>
    </submittedName>
</protein>
<evidence type="ECO:0000313" key="9">
    <source>
        <dbReference type="RefSeq" id="XP_016988624.1"/>
    </source>
</evidence>
<dbReference type="AlphaFoldDB" id="A0A6P4FH67"/>
<dbReference type="GO" id="GO:0008234">
    <property type="term" value="F:cysteine-type peptidase activity"/>
    <property type="evidence" value="ECO:0007669"/>
    <property type="project" value="UniProtKB-KW"/>
</dbReference>
<feature type="region of interest" description="Disordered" evidence="5">
    <location>
        <begin position="1"/>
        <end position="72"/>
    </location>
</feature>
<dbReference type="GO" id="GO:0019784">
    <property type="term" value="F:deNEDDylase activity"/>
    <property type="evidence" value="ECO:0007669"/>
    <property type="project" value="InterPro"/>
</dbReference>
<dbReference type="PROSITE" id="PS50600">
    <property type="entry name" value="ULP_PROTEASE"/>
    <property type="match status" value="1"/>
</dbReference>
<feature type="compositionally biased region" description="Polar residues" evidence="5">
    <location>
        <begin position="11"/>
        <end position="20"/>
    </location>
</feature>
<proteinExistence type="inferred from homology"/>
<keyword evidence="3" id="KW-0378">Hydrolase</keyword>
<dbReference type="EnsemblMetazoa" id="XM_017133135.2">
    <property type="protein sequence ID" value="XP_016988624.1"/>
    <property type="gene ID" value="LOC108051147"/>
</dbReference>
<dbReference type="Proteomes" id="UP001652680">
    <property type="component" value="Unassembled WGS sequence"/>
</dbReference>
<evidence type="ECO:0000313" key="7">
    <source>
        <dbReference type="EnsemblMetazoa" id="XP_016988624.1"/>
    </source>
</evidence>
<dbReference type="GO" id="GO:0006508">
    <property type="term" value="P:proteolysis"/>
    <property type="evidence" value="ECO:0007669"/>
    <property type="project" value="UniProtKB-KW"/>
</dbReference>
<feature type="compositionally biased region" description="Basic residues" evidence="5">
    <location>
        <begin position="24"/>
        <end position="49"/>
    </location>
</feature>
<evidence type="ECO:0000256" key="4">
    <source>
        <dbReference type="ARBA" id="ARBA00022807"/>
    </source>
</evidence>
<dbReference type="RefSeq" id="XP_016988624.1">
    <property type="nucleotide sequence ID" value="XM_017133135.1"/>
</dbReference>
<evidence type="ECO:0000259" key="6">
    <source>
        <dbReference type="PROSITE" id="PS50600"/>
    </source>
</evidence>